<sequence length="452" mass="49015">MPDYSDWARKISEGSEKRRLGFLRGIQLLLSKAYKDDMDNENGLPVLLVKHAEFMAALVSLACDSSILGKAATHVIVMLVKPEINWLPLLQFPGLLDALIATPHESDALAMLSWLSQVKDEAQQVAMATNTALVDLLVANVGRFNGVCQALFCLCMLDSNRALLYEHPGLIAAVTDATRVPACARNAVCILARMAWSGSLRMPMLRNPLVLHALIGAAGSDIDEVSNPAIICLSNLSIQSENHALMRDGVRIMNAIMARVDHAPSKKALLRICCIGDLPNTVPSLDLSLFCSRPFHHHLSLVKALIREFPGALVAKPHYFTRTPLKIAAQNGIEEILPLLTTCTLAQTAGHSLTHLVGYGPRGSAQETTALEQRCTFMLCLKRAADDERGLAADDPVFAEYQAPWVGDNDARAAMAGGQGRSHGVLDAGMLVLFFNNGARDPIAELVLRFAF</sequence>
<gene>
    <name evidence="1" type="ORF">TeGR_g5641</name>
</gene>
<proteinExistence type="predicted"/>
<protein>
    <submittedName>
        <fullName evidence="1">Uncharacterized protein</fullName>
    </submittedName>
</protein>
<dbReference type="SUPFAM" id="SSF48371">
    <property type="entry name" value="ARM repeat"/>
    <property type="match status" value="1"/>
</dbReference>
<keyword evidence="2" id="KW-1185">Reference proteome</keyword>
<dbReference type="EMBL" id="BRYB01003039">
    <property type="protein sequence ID" value="GMI29498.1"/>
    <property type="molecule type" value="Genomic_DNA"/>
</dbReference>
<organism evidence="1 2">
    <name type="scientific">Tetraparma gracilis</name>
    <dbReference type="NCBI Taxonomy" id="2962635"/>
    <lineage>
        <taxon>Eukaryota</taxon>
        <taxon>Sar</taxon>
        <taxon>Stramenopiles</taxon>
        <taxon>Ochrophyta</taxon>
        <taxon>Bolidophyceae</taxon>
        <taxon>Parmales</taxon>
        <taxon>Triparmaceae</taxon>
        <taxon>Tetraparma</taxon>
    </lineage>
</organism>
<evidence type="ECO:0000313" key="2">
    <source>
        <dbReference type="Proteomes" id="UP001165060"/>
    </source>
</evidence>
<evidence type="ECO:0000313" key="1">
    <source>
        <dbReference type="EMBL" id="GMI29498.1"/>
    </source>
</evidence>
<accession>A0ABQ6MPA3</accession>
<comment type="caution">
    <text evidence="1">The sequence shown here is derived from an EMBL/GenBank/DDBJ whole genome shotgun (WGS) entry which is preliminary data.</text>
</comment>
<dbReference type="InterPro" id="IPR011989">
    <property type="entry name" value="ARM-like"/>
</dbReference>
<dbReference type="Gene3D" id="1.25.10.10">
    <property type="entry name" value="Leucine-rich Repeat Variant"/>
    <property type="match status" value="1"/>
</dbReference>
<dbReference type="Proteomes" id="UP001165060">
    <property type="component" value="Unassembled WGS sequence"/>
</dbReference>
<name>A0ABQ6MPA3_9STRA</name>
<dbReference type="InterPro" id="IPR016024">
    <property type="entry name" value="ARM-type_fold"/>
</dbReference>
<reference evidence="1 2" key="1">
    <citation type="journal article" date="2023" name="Commun. Biol.">
        <title>Genome analysis of Parmales, the sister group of diatoms, reveals the evolutionary specialization of diatoms from phago-mixotrophs to photoautotrophs.</title>
        <authorList>
            <person name="Ban H."/>
            <person name="Sato S."/>
            <person name="Yoshikawa S."/>
            <person name="Yamada K."/>
            <person name="Nakamura Y."/>
            <person name="Ichinomiya M."/>
            <person name="Sato N."/>
            <person name="Blanc-Mathieu R."/>
            <person name="Endo H."/>
            <person name="Kuwata A."/>
            <person name="Ogata H."/>
        </authorList>
    </citation>
    <scope>NUCLEOTIDE SEQUENCE [LARGE SCALE GENOMIC DNA]</scope>
</reference>